<dbReference type="Pfam" id="PF07721">
    <property type="entry name" value="TPR_4"/>
    <property type="match status" value="1"/>
</dbReference>
<dbReference type="RefSeq" id="WP_195133863.1">
    <property type="nucleotide sequence ID" value="NZ_JADLQX010000051.1"/>
</dbReference>
<reference evidence="1 2" key="1">
    <citation type="submission" date="2020-10" db="EMBL/GenBank/DDBJ databases">
        <title>Identification of Nocardia species via Next-generation sequencing and recognition of intraspecies genetic diversity.</title>
        <authorList>
            <person name="Li P."/>
            <person name="Li P."/>
            <person name="Lu B."/>
        </authorList>
    </citation>
    <scope>NUCLEOTIDE SEQUENCE [LARGE SCALE GENOMIC DNA]</scope>
    <source>
        <strain evidence="1 2">BJ06-0157</strain>
    </source>
</reference>
<sequence length="839" mass="92235">MVDLVEVRGAGGGLPTVGELDPYQLKATPSEFGDSSTYGMRDPYVPRTHAMVDQRVRAALAGARLVLLIGPSKAGKTRTLFEALRCELPHALVVVPDRSTLADVAGCREYQDAAEMIVVWLENVDEFLTAERALTPRMLAMLTARRARTVVVGTLRSERYHELNIEGELARDIRAVLEQSSRIELEPTSASPVEQATAGQLYPGLDLSRHGVAEMLVGAPALLAYYRRGYTAARVAPQVVAFTTVVEVVIDWVRVGRPDRIPESRVLDLARKVIDTRHSGYDISDRDLTEAIAQARLPITGAGATSAIDSTWLTGSRTRGYRPFDYLLAADDDRQQRPPRPIPDFFWREAIQNAPPAIRFAVAYSAALRDKHQIAYDLWKQLADSGSISAMNNLGQLLRQRGDLGEAERWWRKAVDGGDIEAMRNLGILFARRNDLSSAEPLLRRSAEAGDITAMNNLGQLLRQRGDLGEAESWWRKAIDVGDDAEAMDNLWRLLHKRGDSAGTEAWMRAAAEAGHADSMHVFGFECMERGDLVEAEDWYRKAIDAGSVKALFSLGLLLQKRGDTAEAETWYSQAADAGDIDAMRNLGLLLERRGELPKAENWYSKAAAAGHVAAMVNLGHVVYSRGDLAGAETWWHKAAEAGGSDLVYELANLLWKRGDHGAAETWYRKAAATGHTDAMNTVGALHFQRGDAAGAEVWFRKATEAGHPDPMFNVGVISYQRGDLEKAEQWWRKAAEIGHVQAMLNLGSMLAERDDLAGAEAWFRMAAETGHPQAMCGLGALLAERGDLDGAEMWFGMAAEIGHAEAMHNLGELFDERGDVAEAEKWWRKASEAGYQGA</sequence>
<dbReference type="SUPFAM" id="SSF81901">
    <property type="entry name" value="HCP-like"/>
    <property type="match status" value="3"/>
</dbReference>
<dbReference type="Proteomes" id="UP000702209">
    <property type="component" value="Unassembled WGS sequence"/>
</dbReference>
<comment type="caution">
    <text evidence="1">The sequence shown here is derived from an EMBL/GenBank/DDBJ whole genome shotgun (WGS) entry which is preliminary data.</text>
</comment>
<evidence type="ECO:0000313" key="1">
    <source>
        <dbReference type="EMBL" id="MBF6302681.1"/>
    </source>
</evidence>
<dbReference type="InterPro" id="IPR006597">
    <property type="entry name" value="Sel1-like"/>
</dbReference>
<dbReference type="PANTHER" id="PTHR11102:SF160">
    <property type="entry name" value="ERAD-ASSOCIATED E3 UBIQUITIN-PROTEIN LIGASE COMPONENT HRD3"/>
    <property type="match status" value="1"/>
</dbReference>
<dbReference type="InterPro" id="IPR019734">
    <property type="entry name" value="TPR_rpt"/>
</dbReference>
<organism evidence="1 2">
    <name type="scientific">Nocardia amamiensis</name>
    <dbReference type="NCBI Taxonomy" id="404578"/>
    <lineage>
        <taxon>Bacteria</taxon>
        <taxon>Bacillati</taxon>
        <taxon>Actinomycetota</taxon>
        <taxon>Actinomycetes</taxon>
        <taxon>Mycobacteriales</taxon>
        <taxon>Nocardiaceae</taxon>
        <taxon>Nocardia</taxon>
    </lineage>
</organism>
<dbReference type="Pfam" id="PF13432">
    <property type="entry name" value="TPR_16"/>
    <property type="match status" value="2"/>
</dbReference>
<dbReference type="Gene3D" id="1.25.40.10">
    <property type="entry name" value="Tetratricopeptide repeat domain"/>
    <property type="match status" value="3"/>
</dbReference>
<dbReference type="InterPro" id="IPR011717">
    <property type="entry name" value="TPR-4"/>
</dbReference>
<dbReference type="PANTHER" id="PTHR11102">
    <property type="entry name" value="SEL-1-LIKE PROTEIN"/>
    <property type="match status" value="1"/>
</dbReference>
<accession>A0ABS0D210</accession>
<dbReference type="InterPro" id="IPR011990">
    <property type="entry name" value="TPR-like_helical_dom_sf"/>
</dbReference>
<dbReference type="EMBL" id="JADLQX010000051">
    <property type="protein sequence ID" value="MBF6302681.1"/>
    <property type="molecule type" value="Genomic_DNA"/>
</dbReference>
<evidence type="ECO:0000313" key="2">
    <source>
        <dbReference type="Proteomes" id="UP000702209"/>
    </source>
</evidence>
<dbReference type="SMART" id="SM00028">
    <property type="entry name" value="TPR"/>
    <property type="match status" value="7"/>
</dbReference>
<gene>
    <name evidence="1" type="ORF">IU459_34880</name>
</gene>
<dbReference type="Pfam" id="PF08238">
    <property type="entry name" value="Sel1"/>
    <property type="match status" value="3"/>
</dbReference>
<dbReference type="InterPro" id="IPR050767">
    <property type="entry name" value="Sel1_AlgK"/>
</dbReference>
<protein>
    <submittedName>
        <fullName evidence="1">Tetratricopeptide repeat protein</fullName>
    </submittedName>
</protein>
<dbReference type="SMART" id="SM00671">
    <property type="entry name" value="SEL1"/>
    <property type="match status" value="12"/>
</dbReference>
<proteinExistence type="predicted"/>
<dbReference type="Pfam" id="PF13374">
    <property type="entry name" value="TPR_10"/>
    <property type="match status" value="4"/>
</dbReference>
<name>A0ABS0D210_9NOCA</name>
<keyword evidence="2" id="KW-1185">Reference proteome</keyword>